<sequence length="471" mass="49850">MPLTLKELKDWPPEIADLASSAREAAGNHTKSAEFYRSLMKASTWEGDGGNAARVGMETTAREHEATAEDLAKGATGMEHAHKDAVDVARRIKSILDYAAESPPVEVNESTNEVIPPDVSHMTKEYAARVATKVADLRAEIAAVLAAGELVDADLARAIAAATGGSTPDLKDGAPTPLPDGTVRRDDPARVRASAEAFEKVFGRLPTSPSDWSTAEALNPNSYDPKYQGVGPQIKVVRINPVPGQGVVRASQYIEQRDVISGPGTRDFGNNRTASPSFDPEDTKVTTYIDYENGIVVMRQNPSVELSSEGGPGQVKIGTPEGKVWQTPDGAVRIQYDAANPFAPGIAKDPPWPAGDHAWTVNGDLVFTPQQGGVRVDGTRTDYPSFEVYQDLPSGSTRTVLIDPAASGAGWGPIANLPYHHDVGAGGSAFAPFDTGGWNPKYDVKIPLPSTPFGSAANPPSVPIPTGPAQF</sequence>
<dbReference type="RefSeq" id="WP_131805229.1">
    <property type="nucleotide sequence ID" value="NZ_BCSY01000035.1"/>
</dbReference>
<evidence type="ECO:0000313" key="3">
    <source>
        <dbReference type="Proteomes" id="UP000069443"/>
    </source>
</evidence>
<dbReference type="Proteomes" id="UP000069443">
    <property type="component" value="Unassembled WGS sequence"/>
</dbReference>
<dbReference type="EMBL" id="BCSY01000035">
    <property type="protein sequence ID" value="GAS94367.1"/>
    <property type="molecule type" value="Genomic_DNA"/>
</dbReference>
<gene>
    <name evidence="2" type="ORF">RMCC_1333</name>
</gene>
<name>A0A117I977_MYCCR</name>
<reference evidence="3" key="2">
    <citation type="submission" date="2016-02" db="EMBL/GenBank/DDBJ databases">
        <title>Draft genome sequence of five rapidly growing Mycobacterium species.</title>
        <authorList>
            <person name="Katahira K."/>
            <person name="Gotou Y."/>
            <person name="Iida K."/>
            <person name="Ogura Y."/>
            <person name="Hayashi T."/>
        </authorList>
    </citation>
    <scope>NUCLEOTIDE SEQUENCE [LARGE SCALE GENOMIC DNA]</scope>
    <source>
        <strain evidence="3">JCM15298</strain>
    </source>
</reference>
<dbReference type="STRING" id="228230.RMCC_1333"/>
<accession>A0A117I977</accession>
<dbReference type="OrthoDB" id="4509678at2"/>
<protein>
    <submittedName>
        <fullName evidence="2">Uncharacterized protein</fullName>
    </submittedName>
</protein>
<feature type="region of interest" description="Disordered" evidence="1">
    <location>
        <begin position="164"/>
        <end position="187"/>
    </location>
</feature>
<comment type="caution">
    <text evidence="2">The sequence shown here is derived from an EMBL/GenBank/DDBJ whole genome shotgun (WGS) entry which is preliminary data.</text>
</comment>
<organism evidence="2 3">
    <name type="scientific">Mycolicibacterium canariasense</name>
    <name type="common">Mycobacterium canariasense</name>
    <dbReference type="NCBI Taxonomy" id="228230"/>
    <lineage>
        <taxon>Bacteria</taxon>
        <taxon>Bacillati</taxon>
        <taxon>Actinomycetota</taxon>
        <taxon>Actinomycetes</taxon>
        <taxon>Mycobacteriales</taxon>
        <taxon>Mycobacteriaceae</taxon>
        <taxon>Mycolicibacterium</taxon>
    </lineage>
</organism>
<evidence type="ECO:0000256" key="1">
    <source>
        <dbReference type="SAM" id="MobiDB-lite"/>
    </source>
</evidence>
<feature type="region of interest" description="Disordered" evidence="1">
    <location>
        <begin position="452"/>
        <end position="471"/>
    </location>
</feature>
<reference evidence="3" key="1">
    <citation type="journal article" date="2016" name="Genome Announc.">
        <title>Draft Genome Sequences of Five Rapidly Growing Mycobacterium Species, M. thermoresistibile, M. fortuitum subsp. acetamidolyticum, M. canariasense, M. brisbanense, and M. novocastrense.</title>
        <authorList>
            <person name="Katahira K."/>
            <person name="Ogura Y."/>
            <person name="Gotoh Y."/>
            <person name="Hayashi T."/>
        </authorList>
    </citation>
    <scope>NUCLEOTIDE SEQUENCE [LARGE SCALE GENOMIC DNA]</scope>
    <source>
        <strain evidence="3">JCM15298</strain>
    </source>
</reference>
<feature type="compositionally biased region" description="Pro residues" evidence="1">
    <location>
        <begin position="460"/>
        <end position="471"/>
    </location>
</feature>
<keyword evidence="3" id="KW-1185">Reference proteome</keyword>
<proteinExistence type="predicted"/>
<dbReference type="AlphaFoldDB" id="A0A117I977"/>
<evidence type="ECO:0000313" key="2">
    <source>
        <dbReference type="EMBL" id="GAS94367.1"/>
    </source>
</evidence>
<feature type="region of interest" description="Disordered" evidence="1">
    <location>
        <begin position="260"/>
        <end position="281"/>
    </location>
</feature>